<dbReference type="CDD" id="cd00586">
    <property type="entry name" value="4HBT"/>
    <property type="match status" value="1"/>
</dbReference>
<evidence type="ECO:0000256" key="3">
    <source>
        <dbReference type="ARBA" id="ARBA00022801"/>
    </source>
</evidence>
<name>A0A2V1IZ50_9BACT</name>
<dbReference type="AlphaFoldDB" id="A0A2V1IZ50"/>
<feature type="domain" description="Acyl-ACP thioesterase-like C-terminal" evidence="9">
    <location>
        <begin position="165"/>
        <end position="225"/>
    </location>
</feature>
<keyword evidence="6" id="KW-0443">Lipid metabolism</keyword>
<evidence type="ECO:0000313" key="11">
    <source>
        <dbReference type="Proteomes" id="UP000244925"/>
    </source>
</evidence>
<dbReference type="SUPFAM" id="SSF54637">
    <property type="entry name" value="Thioesterase/thiol ester dehydrase-isomerase"/>
    <property type="match status" value="2"/>
</dbReference>
<keyword evidence="11" id="KW-1185">Reference proteome</keyword>
<dbReference type="Proteomes" id="UP000244925">
    <property type="component" value="Unassembled WGS sequence"/>
</dbReference>
<comment type="caution">
    <text evidence="10">The sequence shown here is derived from an EMBL/GenBank/DDBJ whole genome shotgun (WGS) entry which is preliminary data.</text>
</comment>
<dbReference type="GO" id="GO:0000036">
    <property type="term" value="F:acyl carrier activity"/>
    <property type="evidence" value="ECO:0007669"/>
    <property type="project" value="TreeGrafter"/>
</dbReference>
<evidence type="ECO:0000259" key="9">
    <source>
        <dbReference type="Pfam" id="PF20791"/>
    </source>
</evidence>
<dbReference type="PANTHER" id="PTHR31727">
    <property type="entry name" value="OLEOYL-ACYL CARRIER PROTEIN THIOESTERASE 1, CHLOROPLASTIC"/>
    <property type="match status" value="1"/>
</dbReference>
<keyword evidence="4" id="KW-0276">Fatty acid metabolism</keyword>
<evidence type="ECO:0000256" key="4">
    <source>
        <dbReference type="ARBA" id="ARBA00022832"/>
    </source>
</evidence>
<keyword evidence="5" id="KW-0809">Transit peptide</keyword>
<dbReference type="GO" id="GO:0016297">
    <property type="term" value="F:fatty acyl-[ACP] hydrolase activity"/>
    <property type="evidence" value="ECO:0007669"/>
    <property type="project" value="InterPro"/>
</dbReference>
<dbReference type="PANTHER" id="PTHR31727:SF6">
    <property type="entry name" value="OLEOYL-ACYL CARRIER PROTEIN THIOESTERASE 1, CHLOROPLASTIC"/>
    <property type="match status" value="1"/>
</dbReference>
<dbReference type="Pfam" id="PF01643">
    <property type="entry name" value="Acyl-ACP_TE"/>
    <property type="match status" value="1"/>
</dbReference>
<keyword evidence="3" id="KW-0378">Hydrolase</keyword>
<dbReference type="InterPro" id="IPR045023">
    <property type="entry name" value="FATA/B"/>
</dbReference>
<evidence type="ECO:0000259" key="8">
    <source>
        <dbReference type="Pfam" id="PF01643"/>
    </source>
</evidence>
<reference evidence="11" key="1">
    <citation type="submission" date="2018-02" db="EMBL/GenBank/DDBJ databases">
        <authorList>
            <person name="Clavel T."/>
            <person name="Strowig T."/>
        </authorList>
    </citation>
    <scope>NUCLEOTIDE SEQUENCE [LARGE SCALE GENOMIC DNA]</scope>
    <source>
        <strain evidence="11">DSM 100764</strain>
    </source>
</reference>
<dbReference type="EMBL" id="PUBV01000008">
    <property type="protein sequence ID" value="PWB08016.1"/>
    <property type="molecule type" value="Genomic_DNA"/>
</dbReference>
<evidence type="ECO:0000313" key="10">
    <source>
        <dbReference type="EMBL" id="PWB08016.1"/>
    </source>
</evidence>
<sequence>MTAAETLPTELTVGYRMTAAGASAQGTLPLSTLVADVIQVATDHANALGVGYSRLIEDGNSWVLSRLTIEVDRMPRINEDYSLTTWIEGFNRHFSERNFELRASGVTIGYMRTVWVAINVATRRPADLSGISHLQSTVSDRRCPIEPQRRIPSPPADMADVYEVIFRSSDIDFNRHVTTTRYMELAVDSLPLELYDRAYTRRFEIAFRHEARWGEAARVITAPVDDDAMDYVTSVALADGTQLCSVRHTLQPVQ</sequence>
<evidence type="ECO:0000256" key="6">
    <source>
        <dbReference type="ARBA" id="ARBA00023098"/>
    </source>
</evidence>
<dbReference type="Gene3D" id="3.10.129.10">
    <property type="entry name" value="Hotdog Thioesterase"/>
    <property type="match status" value="2"/>
</dbReference>
<comment type="similarity">
    <text evidence="1">Belongs to the acyl-ACP thioesterase family.</text>
</comment>
<evidence type="ECO:0000256" key="5">
    <source>
        <dbReference type="ARBA" id="ARBA00022946"/>
    </source>
</evidence>
<accession>A0A2V1IZ50</accession>
<keyword evidence="2" id="KW-0444">Lipid biosynthesis</keyword>
<dbReference type="InterPro" id="IPR029069">
    <property type="entry name" value="HotDog_dom_sf"/>
</dbReference>
<evidence type="ECO:0000256" key="7">
    <source>
        <dbReference type="ARBA" id="ARBA00023160"/>
    </source>
</evidence>
<evidence type="ECO:0000256" key="2">
    <source>
        <dbReference type="ARBA" id="ARBA00022516"/>
    </source>
</evidence>
<dbReference type="RefSeq" id="WP_107035700.1">
    <property type="nucleotide sequence ID" value="NZ_PUBV01000008.1"/>
</dbReference>
<organism evidence="10 11">
    <name type="scientific">Paramuribaculum intestinale</name>
    <dbReference type="NCBI Taxonomy" id="2094151"/>
    <lineage>
        <taxon>Bacteria</taxon>
        <taxon>Pseudomonadati</taxon>
        <taxon>Bacteroidota</taxon>
        <taxon>Bacteroidia</taxon>
        <taxon>Bacteroidales</taxon>
        <taxon>Muribaculaceae</taxon>
        <taxon>Paramuribaculum</taxon>
    </lineage>
</organism>
<evidence type="ECO:0000256" key="1">
    <source>
        <dbReference type="ARBA" id="ARBA00006500"/>
    </source>
</evidence>
<dbReference type="InterPro" id="IPR002864">
    <property type="entry name" value="Acyl-ACP_thioesterase_NHD"/>
</dbReference>
<gene>
    <name evidence="10" type="ORF">C5O25_05320</name>
</gene>
<dbReference type="Pfam" id="PF20791">
    <property type="entry name" value="Acyl-ACP_TE_C"/>
    <property type="match status" value="1"/>
</dbReference>
<protein>
    <submittedName>
        <fullName evidence="10">Acyl-[acyl-carrier-protein] thioesterase</fullName>
    </submittedName>
</protein>
<proteinExistence type="inferred from homology"/>
<dbReference type="InterPro" id="IPR049427">
    <property type="entry name" value="Acyl-ACP_TE_C"/>
</dbReference>
<feature type="domain" description="Acyl-ACP thioesterase N-terminal hotdog" evidence="8">
    <location>
        <begin position="21"/>
        <end position="127"/>
    </location>
</feature>
<keyword evidence="7" id="KW-0275">Fatty acid biosynthesis</keyword>